<dbReference type="RefSeq" id="WP_241442531.1">
    <property type="nucleotide sequence ID" value="NZ_BSUJ01000001.1"/>
</dbReference>
<name>A0ABQ6HL05_9MICO</name>
<dbReference type="PROSITE" id="PS51318">
    <property type="entry name" value="TAT"/>
    <property type="match status" value="1"/>
</dbReference>
<proteinExistence type="predicted"/>
<dbReference type="InterPro" id="IPR010869">
    <property type="entry name" value="DUF1501"/>
</dbReference>
<protein>
    <recommendedName>
        <fullName evidence="3">DUF1501 domain-containing protein</fullName>
    </recommendedName>
</protein>
<accession>A0ABQ6HL05</accession>
<evidence type="ECO:0000313" key="2">
    <source>
        <dbReference type="Proteomes" id="UP001157109"/>
    </source>
</evidence>
<dbReference type="EMBL" id="BSUJ01000001">
    <property type="protein sequence ID" value="GMA19036.1"/>
    <property type="molecule type" value="Genomic_DNA"/>
</dbReference>
<gene>
    <name evidence="1" type="ORF">GCM10025862_10570</name>
</gene>
<evidence type="ECO:0008006" key="3">
    <source>
        <dbReference type="Google" id="ProtNLM"/>
    </source>
</evidence>
<dbReference type="Proteomes" id="UP001157109">
    <property type="component" value="Unassembled WGS sequence"/>
</dbReference>
<dbReference type="PANTHER" id="PTHR43737:SF1">
    <property type="entry name" value="DUF1501 DOMAIN-CONTAINING PROTEIN"/>
    <property type="match status" value="1"/>
</dbReference>
<keyword evidence="2" id="KW-1185">Reference proteome</keyword>
<reference evidence="2" key="1">
    <citation type="journal article" date="2019" name="Int. J. Syst. Evol. Microbiol.">
        <title>The Global Catalogue of Microorganisms (GCM) 10K type strain sequencing project: providing services to taxonomists for standard genome sequencing and annotation.</title>
        <authorList>
            <consortium name="The Broad Institute Genomics Platform"/>
            <consortium name="The Broad Institute Genome Sequencing Center for Infectious Disease"/>
            <person name="Wu L."/>
            <person name="Ma J."/>
        </authorList>
    </citation>
    <scope>NUCLEOTIDE SEQUENCE [LARGE SCALE GENOMIC DNA]</scope>
    <source>
        <strain evidence="2">NBRC 105830</strain>
    </source>
</reference>
<comment type="caution">
    <text evidence="1">The sequence shown here is derived from an EMBL/GenBank/DDBJ whole genome shotgun (WGS) entry which is preliminary data.</text>
</comment>
<evidence type="ECO:0000313" key="1">
    <source>
        <dbReference type="EMBL" id="GMA19036.1"/>
    </source>
</evidence>
<dbReference type="InterPro" id="IPR006311">
    <property type="entry name" value="TAT_signal"/>
</dbReference>
<dbReference type="Pfam" id="PF07394">
    <property type="entry name" value="DUF1501"/>
    <property type="match status" value="1"/>
</dbReference>
<dbReference type="PANTHER" id="PTHR43737">
    <property type="entry name" value="BLL7424 PROTEIN"/>
    <property type="match status" value="1"/>
</dbReference>
<sequence>MTLPRPTLRDHDALLHEDLVTPMHTHRDADSRLRVETPDGPRYVHAHEVDRLVAPQRPRTEVPDCEHVDGGPRRLSRRHVIQGASAGFGALLAAGAQPRYAFAAPQPAGSPAATATQRDLLVVVFLRGGMDGISAVAPINDPAYQAARGKTAVTAETSIPLDDTFALNKNLAAFQPLWDAKQLAIVHGAGSTTLKRSHFEDMNTVEQAAPAAMRSGWLGRHLQSSASTQGTFRAITIGNRAVLSLSTTAFETLATSTLDTFKVNGWNGDKSTDIMVSMVEKMFADAGGRAAAQCRQTMQAVAGLADVRAVPGDKYVPANGAVYPDTTFGYGLRDVARLAKAGKGLEVACVDLGDWDMHKGLGSPAVTTDWFSRKSIDLSTSIAAFAQDLGPMWARTTVVTMSEFGRRVQTNADLGVDHGHGNVMFVAGGGINGGQVYGSVPSLTPGNLVLGDVPVTTDYRQVLAEILTRRLLNADLATVLPGFTPGPALGIA</sequence>
<organism evidence="1 2">
    <name type="scientific">Arsenicicoccus piscis</name>
    <dbReference type="NCBI Taxonomy" id="673954"/>
    <lineage>
        <taxon>Bacteria</taxon>
        <taxon>Bacillati</taxon>
        <taxon>Actinomycetota</taxon>
        <taxon>Actinomycetes</taxon>
        <taxon>Micrococcales</taxon>
        <taxon>Intrasporangiaceae</taxon>
        <taxon>Arsenicicoccus</taxon>
    </lineage>
</organism>